<evidence type="ECO:0000256" key="1">
    <source>
        <dbReference type="SAM" id="MobiDB-lite"/>
    </source>
</evidence>
<proteinExistence type="predicted"/>
<protein>
    <submittedName>
        <fullName evidence="2">Uncharacterized protein</fullName>
    </submittedName>
</protein>
<evidence type="ECO:0000313" key="3">
    <source>
        <dbReference type="Proteomes" id="UP000033200"/>
    </source>
</evidence>
<dbReference type="Proteomes" id="UP000033200">
    <property type="component" value="Chromosome"/>
</dbReference>
<feature type="region of interest" description="Disordered" evidence="1">
    <location>
        <begin position="155"/>
        <end position="204"/>
    </location>
</feature>
<feature type="compositionally biased region" description="Basic and acidic residues" evidence="1">
    <location>
        <begin position="179"/>
        <end position="204"/>
    </location>
</feature>
<gene>
    <name evidence="2" type="ORF">MC45_15880</name>
</gene>
<organism evidence="2 3">
    <name type="scientific">Sphingomonas taxi</name>
    <dbReference type="NCBI Taxonomy" id="1549858"/>
    <lineage>
        <taxon>Bacteria</taxon>
        <taxon>Pseudomonadati</taxon>
        <taxon>Pseudomonadota</taxon>
        <taxon>Alphaproteobacteria</taxon>
        <taxon>Sphingomonadales</taxon>
        <taxon>Sphingomonadaceae</taxon>
        <taxon>Sphingomonas</taxon>
    </lineage>
</organism>
<accession>A0A097EJ63</accession>
<reference evidence="2 3" key="1">
    <citation type="submission" date="2014-09" db="EMBL/GenBank/DDBJ databases">
        <title>Using Illumina technology Improving SMRT sequencing Genome Assembly by RASTools.</title>
        <authorList>
            <person name="Zhou Y."/>
            <person name="Ma T."/>
            <person name="Liu T."/>
        </authorList>
    </citation>
    <scope>NUCLEOTIDE SEQUENCE [LARGE SCALE GENOMIC DNA]</scope>
    <source>
        <strain evidence="2 3">ATCC 55669</strain>
    </source>
</reference>
<keyword evidence="3" id="KW-1185">Reference proteome</keyword>
<dbReference type="AlphaFoldDB" id="A0A097EJ63"/>
<name>A0A097EJ63_9SPHN</name>
<dbReference type="HOGENOM" id="CLU_1342550_0_0_5"/>
<feature type="compositionally biased region" description="Basic residues" evidence="1">
    <location>
        <begin position="157"/>
        <end position="178"/>
    </location>
</feature>
<dbReference type="EMBL" id="CP009571">
    <property type="protein sequence ID" value="AIT07602.1"/>
    <property type="molecule type" value="Genomic_DNA"/>
</dbReference>
<sequence>MAEDGWSDEEFALQSMEGPAPALDASDFVRAVRLQSAPAEVATFPRVPPPPGWAPPRAPFDRYAIDCQPDDPNDVAGWARWLRALDERGSTSYRKFCWRHGEDRKMRRVLLRLATSRGLPAGLCAAMGLIPLRQQCGAWARQAGRPCRNYAGPNGRCRFHGGRSRPPRGNKNGQKHGRYSIEARRARYAEKQQEGHQPRQPEPL</sequence>
<dbReference type="KEGG" id="stax:MC45_15880"/>
<evidence type="ECO:0000313" key="2">
    <source>
        <dbReference type="EMBL" id="AIT07602.1"/>
    </source>
</evidence>